<evidence type="ECO:0000259" key="2">
    <source>
        <dbReference type="Pfam" id="PF11893"/>
    </source>
</evidence>
<dbReference type="Pfam" id="PF11893">
    <property type="entry name" value="DUF3413"/>
    <property type="match status" value="1"/>
</dbReference>
<keyword evidence="1" id="KW-1133">Transmembrane helix</keyword>
<feature type="domain" description="Inner membrane protein YejM N-terminal" evidence="2">
    <location>
        <begin position="5"/>
        <end position="255"/>
    </location>
</feature>
<dbReference type="OrthoDB" id="236686at2"/>
<feature type="transmembrane region" description="Helical" evidence="1">
    <location>
        <begin position="171"/>
        <end position="193"/>
    </location>
</feature>
<organism evidence="3 4">
    <name type="scientific">Pseudidiomarina atlantica</name>
    <dbReference type="NCBI Taxonomy" id="1517416"/>
    <lineage>
        <taxon>Bacteria</taxon>
        <taxon>Pseudomonadati</taxon>
        <taxon>Pseudomonadota</taxon>
        <taxon>Gammaproteobacteria</taxon>
        <taxon>Alteromonadales</taxon>
        <taxon>Idiomarinaceae</taxon>
        <taxon>Pseudidiomarina</taxon>
    </lineage>
</organism>
<comment type="caution">
    <text evidence="3">The sequence shown here is derived from an EMBL/GenBank/DDBJ whole genome shotgun (WGS) entry which is preliminary data.</text>
</comment>
<reference evidence="3 4" key="1">
    <citation type="submission" date="2014-06" db="EMBL/GenBank/DDBJ databases">
        <title>Draft genome sequence of Idiomarina sp. MCCC 1A10513.</title>
        <authorList>
            <person name="Du J."/>
            <person name="Lai Q."/>
            <person name="Shao Z."/>
        </authorList>
    </citation>
    <scope>NUCLEOTIDE SEQUENCE [LARGE SCALE GENOMIC DNA]</scope>
    <source>
        <strain evidence="3 4">MCCC 1A10513</strain>
    </source>
</reference>
<dbReference type="STRING" id="1517416.IDAT_01410"/>
<gene>
    <name evidence="3" type="ORF">IDAT_01410</name>
</gene>
<feature type="transmembrane region" description="Helical" evidence="1">
    <location>
        <begin position="20"/>
        <end position="37"/>
    </location>
</feature>
<feature type="transmembrane region" description="Helical" evidence="1">
    <location>
        <begin position="130"/>
        <end position="159"/>
    </location>
</feature>
<name>A0A094L520_9GAMM</name>
<dbReference type="InterPro" id="IPR024588">
    <property type="entry name" value="YejM_N"/>
</dbReference>
<sequence>MRQRRQRRDKIARLISWGHWFTFFNILLALAIGTLYIEAADTPSTVLAGVYMIMSWLGHFAFLPFIVFIILIFPFCLLIPYTRFLRGIATLVASFGLIALVADALFFRQYGYHLNTYSLSQLAVDAESTFAGASFVLLLGMLLLFVVLLVFELVLANIAWKRLDRLKQRHWGAAFSAVFVLCFLTSHSVHIWADAVFYDPITKQDDLFPLSYPTTARTLMSKHGWLVEERLQATDRLLRETASIELKYPQRPLMCARETNAVNSHVVLFNHLTAAQQQQLLAALPELQPLATPVLGQTNTQAGWFELFYGLADIYAGPVLEQQQQPAFWQQLNDYQVAFNVRGDHAAFAVPEFLHAAPRGSYRERIDIRLSSTIEPELIESLQQAIAAGEQVLVTALTPNHDIGNSIEAFAMSEMTVPAFTTSNLQFAEQDVILLTDIMPSLVTQYINCSDGVKSFATGKNLFDAGERRFPVLTSFGRELVVYDASTTTVINANGAMRSFDNSTLQPQPSFSPATPVLVDGLKHLQRFNAQTVQ</sequence>
<feature type="transmembrane region" description="Helical" evidence="1">
    <location>
        <begin position="88"/>
        <end position="110"/>
    </location>
</feature>
<keyword evidence="4" id="KW-1185">Reference proteome</keyword>
<keyword evidence="1" id="KW-0812">Transmembrane</keyword>
<dbReference type="RefSeq" id="WP_034729524.1">
    <property type="nucleotide sequence ID" value="NZ_JPIN01000001.1"/>
</dbReference>
<proteinExistence type="predicted"/>
<dbReference type="eggNOG" id="COG3083">
    <property type="taxonomic scope" value="Bacteria"/>
</dbReference>
<evidence type="ECO:0000256" key="1">
    <source>
        <dbReference type="SAM" id="Phobius"/>
    </source>
</evidence>
<accession>A0A094L520</accession>
<dbReference type="AlphaFoldDB" id="A0A094L520"/>
<keyword evidence="1" id="KW-0472">Membrane</keyword>
<dbReference type="EMBL" id="JPIN01000001">
    <property type="protein sequence ID" value="KFZ29783.1"/>
    <property type="molecule type" value="Genomic_DNA"/>
</dbReference>
<feature type="transmembrane region" description="Helical" evidence="1">
    <location>
        <begin position="57"/>
        <end position="81"/>
    </location>
</feature>
<evidence type="ECO:0000313" key="3">
    <source>
        <dbReference type="EMBL" id="KFZ29783.1"/>
    </source>
</evidence>
<protein>
    <recommendedName>
        <fullName evidence="2">Inner membrane protein YejM N-terminal domain-containing protein</fullName>
    </recommendedName>
</protein>
<evidence type="ECO:0000313" key="4">
    <source>
        <dbReference type="Proteomes" id="UP000053718"/>
    </source>
</evidence>
<dbReference type="Proteomes" id="UP000053718">
    <property type="component" value="Unassembled WGS sequence"/>
</dbReference>